<dbReference type="AlphaFoldDB" id="A0A346PJF8"/>
<feature type="region of interest" description="Disordered" evidence="1">
    <location>
        <begin position="149"/>
        <end position="174"/>
    </location>
</feature>
<proteinExistence type="predicted"/>
<gene>
    <name evidence="2" type="ORF">AArc1_3355</name>
</gene>
<reference evidence="3" key="1">
    <citation type="submission" date="2017-10" db="EMBL/GenBank/DDBJ databases">
        <title>Phenotypic and genomic properties of facultatively anaerobic sulfur-reducing natronoarchaea from hypersaline soda lakes.</title>
        <authorList>
            <person name="Sorokin D.Y."/>
            <person name="Kublanov I.V."/>
            <person name="Roman P."/>
            <person name="Sinninghe Damste J.S."/>
            <person name="Golyshin P.N."/>
            <person name="Rojo D."/>
            <person name="Ciordia S."/>
            <person name="Mena Md.C."/>
            <person name="Ferrer M."/>
            <person name="Messina E."/>
            <person name="Smedile F."/>
            <person name="La Spada G."/>
            <person name="La Cono V."/>
            <person name="Yakimov M.M."/>
        </authorList>
    </citation>
    <scope>NUCLEOTIDE SEQUENCE [LARGE SCALE GENOMIC DNA]</scope>
    <source>
        <strain evidence="3">AArc1</strain>
    </source>
</reference>
<accession>A0A346PJF8</accession>
<evidence type="ECO:0000313" key="2">
    <source>
        <dbReference type="EMBL" id="AXR79653.1"/>
    </source>
</evidence>
<name>A0A346PJF8_9EURY</name>
<dbReference type="EMBL" id="CP024047">
    <property type="protein sequence ID" value="AXR79653.1"/>
    <property type="molecule type" value="Genomic_DNA"/>
</dbReference>
<evidence type="ECO:0000313" key="3">
    <source>
        <dbReference type="Proteomes" id="UP000258707"/>
    </source>
</evidence>
<dbReference type="KEGG" id="nan:AArc1_3355"/>
<sequence>MWQEIAEALSVERAEKLVSEEFDKGIPEDHPIHASVPPEVLEEDDERRILILAAFEILIEADTEVRKEIVYRLSEIFTNAKVKHVIDSPSETGAPHGFTVMYKIFPYDDQFGPRELNDVIEQVRMAAHQAILFLRYTFNLGVDMNQMTAGTVENGPQTPVRDLDPEGITDKSID</sequence>
<dbReference type="Proteomes" id="UP000258707">
    <property type="component" value="Chromosome"/>
</dbReference>
<protein>
    <submittedName>
        <fullName evidence="2">Uncharacterized protein</fullName>
    </submittedName>
</protein>
<organism evidence="2 3">
    <name type="scientific">Natrarchaeobaculum sulfurireducens</name>
    <dbReference type="NCBI Taxonomy" id="2044521"/>
    <lineage>
        <taxon>Archaea</taxon>
        <taxon>Methanobacteriati</taxon>
        <taxon>Methanobacteriota</taxon>
        <taxon>Stenosarchaea group</taxon>
        <taxon>Halobacteria</taxon>
        <taxon>Halobacteriales</taxon>
        <taxon>Natrialbaceae</taxon>
        <taxon>Natrarchaeobaculum</taxon>
    </lineage>
</organism>
<feature type="compositionally biased region" description="Basic and acidic residues" evidence="1">
    <location>
        <begin position="161"/>
        <end position="174"/>
    </location>
</feature>
<evidence type="ECO:0000256" key="1">
    <source>
        <dbReference type="SAM" id="MobiDB-lite"/>
    </source>
</evidence>